<dbReference type="Pfam" id="PF13280">
    <property type="entry name" value="WYL"/>
    <property type="match status" value="1"/>
</dbReference>
<dbReference type="InterPro" id="IPR036388">
    <property type="entry name" value="WH-like_DNA-bd_sf"/>
</dbReference>
<dbReference type="InterPro" id="IPR051534">
    <property type="entry name" value="CBASS_pafABC_assoc_protein"/>
</dbReference>
<dbReference type="InterPro" id="IPR013196">
    <property type="entry name" value="HTH_11"/>
</dbReference>
<reference evidence="4 5" key="1">
    <citation type="submission" date="2017-11" db="EMBL/GenBank/DDBJ databases">
        <title>Streptomyces carmine sp. nov., a novel actinomycete isolated from Sophora alopecuroides in Xinjiang, China.</title>
        <authorList>
            <person name="Wang Y."/>
            <person name="Luo X."/>
            <person name="Wan C."/>
            <person name="Zhang L."/>
        </authorList>
    </citation>
    <scope>NUCLEOTIDE SEQUENCE [LARGE SCALE GENOMIC DNA]</scope>
    <source>
        <strain evidence="4 5">TRM SA0054</strain>
    </source>
</reference>
<dbReference type="InterPro" id="IPR036390">
    <property type="entry name" value="WH_DNA-bd_sf"/>
</dbReference>
<evidence type="ECO:0000259" key="3">
    <source>
        <dbReference type="PROSITE" id="PS51000"/>
    </source>
</evidence>
<protein>
    <submittedName>
        <fullName evidence="4">DNA-binding transcriptional regulator</fullName>
    </submittedName>
</protein>
<dbReference type="Pfam" id="PF08279">
    <property type="entry name" value="HTH_11"/>
    <property type="match status" value="1"/>
</dbReference>
<sequence length="338" mass="36391">MKSDRLLSILLLLQTRNRIPAAELAERLEVSVRTVYRDVESLSAAGVPVYAERGRYGGIALLPGFRTDVTGLTGDEARALFVLAAGRTHAALGLAGALGSALRKLLVALPAPHRPAAELTSRRVLVDPDRWLAGPALTAAPEAPDPAELHGAVLTDRRLRVRYRHGGRAAPRTYTVDPYGLVAKAGVWYLVADHRRHGRLFRADRLSEVTVTGAPVRRRAGVELAEVWDRLRREVEERPGDVRVTARVRRERLDMVARIVGPCLVSAALTEDGADGGDSGDGADGDGGWVPAEFAYPVLGAVRQLLQFGTDVEVLGPSEARAELARAAAGVHALYRGR</sequence>
<dbReference type="Pfam" id="PF25583">
    <property type="entry name" value="WCX"/>
    <property type="match status" value="1"/>
</dbReference>
<dbReference type="PIRSF" id="PIRSF016838">
    <property type="entry name" value="PafC"/>
    <property type="match status" value="1"/>
</dbReference>
<evidence type="ECO:0000313" key="4">
    <source>
        <dbReference type="EMBL" id="PJE97493.1"/>
    </source>
</evidence>
<keyword evidence="4" id="KW-0238">DNA-binding</keyword>
<dbReference type="SUPFAM" id="SSF46785">
    <property type="entry name" value="Winged helix' DNA-binding domain"/>
    <property type="match status" value="1"/>
</dbReference>
<dbReference type="Gene3D" id="1.10.10.10">
    <property type="entry name" value="Winged helix-like DNA-binding domain superfamily/Winged helix DNA-binding domain"/>
    <property type="match status" value="1"/>
</dbReference>
<dbReference type="AlphaFoldDB" id="A0A2M8LZW0"/>
<dbReference type="InterPro" id="IPR026881">
    <property type="entry name" value="WYL_dom"/>
</dbReference>
<organism evidence="4 5">
    <name type="scientific">Streptomyces carminius</name>
    <dbReference type="NCBI Taxonomy" id="2665496"/>
    <lineage>
        <taxon>Bacteria</taxon>
        <taxon>Bacillati</taxon>
        <taxon>Actinomycetota</taxon>
        <taxon>Actinomycetes</taxon>
        <taxon>Kitasatosporales</taxon>
        <taxon>Streptomycetaceae</taxon>
        <taxon>Streptomyces</taxon>
    </lineage>
</organism>
<evidence type="ECO:0000256" key="2">
    <source>
        <dbReference type="ARBA" id="ARBA00023163"/>
    </source>
</evidence>
<dbReference type="GO" id="GO:0003677">
    <property type="term" value="F:DNA binding"/>
    <property type="evidence" value="ECO:0007669"/>
    <property type="project" value="UniProtKB-KW"/>
</dbReference>
<dbReference type="EMBL" id="PGGW01000040">
    <property type="protein sequence ID" value="PJE97493.1"/>
    <property type="molecule type" value="Genomic_DNA"/>
</dbReference>
<dbReference type="RefSeq" id="WP_100202033.1">
    <property type="nucleotide sequence ID" value="NZ_PGGW01000040.1"/>
</dbReference>
<name>A0A2M8LZW0_9ACTN</name>
<dbReference type="PANTHER" id="PTHR34580:SF1">
    <property type="entry name" value="PROTEIN PAFC"/>
    <property type="match status" value="1"/>
</dbReference>
<dbReference type="InterPro" id="IPR001034">
    <property type="entry name" value="DeoR_HTH"/>
</dbReference>
<comment type="caution">
    <text evidence="4">The sequence shown here is derived from an EMBL/GenBank/DDBJ whole genome shotgun (WGS) entry which is preliminary data.</text>
</comment>
<proteinExistence type="predicted"/>
<dbReference type="Proteomes" id="UP000230407">
    <property type="component" value="Unassembled WGS sequence"/>
</dbReference>
<dbReference type="PROSITE" id="PS51000">
    <property type="entry name" value="HTH_DEOR_2"/>
    <property type="match status" value="1"/>
</dbReference>
<dbReference type="InterPro" id="IPR028349">
    <property type="entry name" value="PafC-like"/>
</dbReference>
<dbReference type="PROSITE" id="PS52050">
    <property type="entry name" value="WYL"/>
    <property type="match status" value="1"/>
</dbReference>
<dbReference type="PANTHER" id="PTHR34580">
    <property type="match status" value="1"/>
</dbReference>
<keyword evidence="2" id="KW-0804">Transcription</keyword>
<keyword evidence="5" id="KW-1185">Reference proteome</keyword>
<keyword evidence="1" id="KW-0805">Transcription regulation</keyword>
<accession>A0A2M8LZW0</accession>
<evidence type="ECO:0000313" key="5">
    <source>
        <dbReference type="Proteomes" id="UP000230407"/>
    </source>
</evidence>
<gene>
    <name evidence="4" type="ORF">CUT44_12495</name>
</gene>
<dbReference type="InterPro" id="IPR057727">
    <property type="entry name" value="WCX_dom"/>
</dbReference>
<dbReference type="GO" id="GO:0003700">
    <property type="term" value="F:DNA-binding transcription factor activity"/>
    <property type="evidence" value="ECO:0007669"/>
    <property type="project" value="InterPro"/>
</dbReference>
<feature type="domain" description="HTH deoR-type" evidence="3">
    <location>
        <begin position="2"/>
        <end position="61"/>
    </location>
</feature>
<evidence type="ECO:0000256" key="1">
    <source>
        <dbReference type="ARBA" id="ARBA00023015"/>
    </source>
</evidence>